<dbReference type="PROSITE" id="PS50893">
    <property type="entry name" value="ABC_TRANSPORTER_2"/>
    <property type="match status" value="1"/>
</dbReference>
<evidence type="ECO:0000256" key="4">
    <source>
        <dbReference type="ARBA" id="ARBA00022840"/>
    </source>
</evidence>
<dbReference type="PANTHER" id="PTHR42711">
    <property type="entry name" value="ABC TRANSPORTER ATP-BINDING PROTEIN"/>
    <property type="match status" value="1"/>
</dbReference>
<evidence type="ECO:0000313" key="6">
    <source>
        <dbReference type="EMBL" id="GAF75660.1"/>
    </source>
</evidence>
<comment type="similarity">
    <text evidence="1">Belongs to the ABC transporter superfamily.</text>
</comment>
<evidence type="ECO:0000256" key="1">
    <source>
        <dbReference type="ARBA" id="ARBA00005417"/>
    </source>
</evidence>
<dbReference type="Gene3D" id="3.40.50.300">
    <property type="entry name" value="P-loop containing nucleotide triphosphate hydrolases"/>
    <property type="match status" value="1"/>
</dbReference>
<name>X0THU5_9ZZZZ</name>
<dbReference type="AlphaFoldDB" id="X0THU5"/>
<comment type="caution">
    <text evidence="6">The sequence shown here is derived from an EMBL/GenBank/DDBJ whole genome shotgun (WGS) entry which is preliminary data.</text>
</comment>
<dbReference type="EMBL" id="BARS01001733">
    <property type="protein sequence ID" value="GAF75660.1"/>
    <property type="molecule type" value="Genomic_DNA"/>
</dbReference>
<gene>
    <name evidence="6" type="ORF">S01H1_03226</name>
</gene>
<organism evidence="6">
    <name type="scientific">marine sediment metagenome</name>
    <dbReference type="NCBI Taxonomy" id="412755"/>
    <lineage>
        <taxon>unclassified sequences</taxon>
        <taxon>metagenomes</taxon>
        <taxon>ecological metagenomes</taxon>
    </lineage>
</organism>
<feature type="non-terminal residue" evidence="6">
    <location>
        <position position="231"/>
    </location>
</feature>
<evidence type="ECO:0000259" key="5">
    <source>
        <dbReference type="PROSITE" id="PS50893"/>
    </source>
</evidence>
<dbReference type="PANTHER" id="PTHR42711:SF5">
    <property type="entry name" value="ABC TRANSPORTER ATP-BINDING PROTEIN NATA"/>
    <property type="match status" value="1"/>
</dbReference>
<keyword evidence="3" id="KW-0547">Nucleotide-binding</keyword>
<proteinExistence type="inferred from homology"/>
<dbReference type="GO" id="GO:0005524">
    <property type="term" value="F:ATP binding"/>
    <property type="evidence" value="ECO:0007669"/>
    <property type="project" value="UniProtKB-KW"/>
</dbReference>
<keyword evidence="4" id="KW-0067">ATP-binding</keyword>
<dbReference type="GO" id="GO:0016887">
    <property type="term" value="F:ATP hydrolysis activity"/>
    <property type="evidence" value="ECO:0007669"/>
    <property type="project" value="InterPro"/>
</dbReference>
<reference evidence="6" key="1">
    <citation type="journal article" date="2014" name="Front. Microbiol.">
        <title>High frequency of phylogenetically diverse reductive dehalogenase-homologous genes in deep subseafloor sedimentary metagenomes.</title>
        <authorList>
            <person name="Kawai M."/>
            <person name="Futagami T."/>
            <person name="Toyoda A."/>
            <person name="Takaki Y."/>
            <person name="Nishi S."/>
            <person name="Hori S."/>
            <person name="Arai W."/>
            <person name="Tsubouchi T."/>
            <person name="Morono Y."/>
            <person name="Uchiyama I."/>
            <person name="Ito T."/>
            <person name="Fujiyama A."/>
            <person name="Inagaki F."/>
            <person name="Takami H."/>
        </authorList>
    </citation>
    <scope>NUCLEOTIDE SEQUENCE</scope>
    <source>
        <strain evidence="6">Expedition CK06-06</strain>
    </source>
</reference>
<evidence type="ECO:0000256" key="2">
    <source>
        <dbReference type="ARBA" id="ARBA00022448"/>
    </source>
</evidence>
<dbReference type="InterPro" id="IPR003439">
    <property type="entry name" value="ABC_transporter-like_ATP-bd"/>
</dbReference>
<dbReference type="InterPro" id="IPR027417">
    <property type="entry name" value="P-loop_NTPase"/>
</dbReference>
<dbReference type="InterPro" id="IPR050763">
    <property type="entry name" value="ABC_transporter_ATP-binding"/>
</dbReference>
<feature type="domain" description="ABC transporter" evidence="5">
    <location>
        <begin position="9"/>
        <end position="230"/>
    </location>
</feature>
<evidence type="ECO:0000256" key="3">
    <source>
        <dbReference type="ARBA" id="ARBA00022741"/>
    </source>
</evidence>
<protein>
    <recommendedName>
        <fullName evidence="5">ABC transporter domain-containing protein</fullName>
    </recommendedName>
</protein>
<dbReference type="InterPro" id="IPR003593">
    <property type="entry name" value="AAA+_ATPase"/>
</dbReference>
<keyword evidence="2" id="KW-0813">Transport</keyword>
<sequence length="231" mass="24937">MNAFDRIAVRVSGLSKSYGTLTALDGVSFEVQRSRVFAYLGPNGAGKTTTINILAGLLPRDTGDVTICGLDVSAKSVVVKSRIGVVTESSNLYPELRCRRNLEYLGELYGLGPSERRSRAAQLIEQFGLAEKANQPFGSLSRGMKRRLTIAAALVHGPEVLFLDEPTTGLDIPSARSLRQLVQRVAREGITVFLTTHNLAEAETLADDVAILVRGRIVARGTIDELRGQVG</sequence>
<accession>X0THU5</accession>
<dbReference type="Pfam" id="PF00005">
    <property type="entry name" value="ABC_tran"/>
    <property type="match status" value="1"/>
</dbReference>
<dbReference type="SMART" id="SM00382">
    <property type="entry name" value="AAA"/>
    <property type="match status" value="1"/>
</dbReference>
<dbReference type="SUPFAM" id="SSF52540">
    <property type="entry name" value="P-loop containing nucleoside triphosphate hydrolases"/>
    <property type="match status" value="1"/>
</dbReference>